<dbReference type="EMBL" id="JH413811">
    <property type="protein sequence ID" value="EHL31569.1"/>
    <property type="molecule type" value="Genomic_DNA"/>
</dbReference>
<reference evidence="2 3" key="1">
    <citation type="journal article" date="2011" name="BMC Genomics">
        <title>Insight into cross-talk between intra-amoebal pathogens.</title>
        <authorList>
            <person name="Gimenez G."/>
            <person name="Bertelli C."/>
            <person name="Moliner C."/>
            <person name="Robert C."/>
            <person name="Raoult D."/>
            <person name="Fournier P.E."/>
            <person name="Greub G."/>
        </authorList>
    </citation>
    <scope>NUCLEOTIDE SEQUENCE [LARGE SCALE GENOMIC DNA]</scope>
    <source>
        <strain evidence="2 3">LLAP12</strain>
    </source>
</reference>
<sequence length="62" mass="7087">MILFTISFELVLAAIFTTQSVRVLTKSIVHLCAFVLLMLFVVFYFSIARGFRKKSMKKPLNG</sequence>
<keyword evidence="3" id="KW-1185">Reference proteome</keyword>
<dbReference type="Proteomes" id="UP000002770">
    <property type="component" value="Unassembled WGS sequence"/>
</dbReference>
<dbReference type="AlphaFoldDB" id="G9ELW9"/>
<keyword evidence="1" id="KW-0812">Transmembrane</keyword>
<keyword evidence="1" id="KW-1133">Transmembrane helix</keyword>
<keyword evidence="1" id="KW-0472">Membrane</keyword>
<evidence type="ECO:0000256" key="1">
    <source>
        <dbReference type="SAM" id="Phobius"/>
    </source>
</evidence>
<proteinExistence type="predicted"/>
<feature type="transmembrane region" description="Helical" evidence="1">
    <location>
        <begin position="28"/>
        <end position="48"/>
    </location>
</feature>
<gene>
    <name evidence="2" type="ORF">LDG_6229</name>
</gene>
<name>G9ELW9_9GAMM</name>
<organism evidence="2 3">
    <name type="scientific">Legionella drancourtii LLAP12</name>
    <dbReference type="NCBI Taxonomy" id="658187"/>
    <lineage>
        <taxon>Bacteria</taxon>
        <taxon>Pseudomonadati</taxon>
        <taxon>Pseudomonadota</taxon>
        <taxon>Gammaproteobacteria</taxon>
        <taxon>Legionellales</taxon>
        <taxon>Legionellaceae</taxon>
        <taxon>Legionella</taxon>
    </lineage>
</organism>
<dbReference type="InParanoid" id="G9ELW9"/>
<dbReference type="STRING" id="658187.LDG_6229"/>
<evidence type="ECO:0000313" key="3">
    <source>
        <dbReference type="Proteomes" id="UP000002770"/>
    </source>
</evidence>
<evidence type="ECO:0000313" key="2">
    <source>
        <dbReference type="EMBL" id="EHL31569.1"/>
    </source>
</evidence>
<accession>G9ELW9</accession>
<protein>
    <submittedName>
        <fullName evidence="2">Uncharacterized protein</fullName>
    </submittedName>
</protein>
<dbReference type="HOGENOM" id="CLU_2898685_0_0_6"/>